<dbReference type="InterPro" id="IPR006140">
    <property type="entry name" value="D-isomer_DH_NAD-bd"/>
</dbReference>
<sequence length="318" mass="35499">MGVMTKKIIYSVRSFREEFIEKIKEIAPEYSFQTEVASDELSEIAISIGWNGDYQEDIFASDSLKWVQSISAGVDNLPLNEFADKDILLSNASGIHVESISEHTMGIILGYSRGLFQAQRAQFHKEWLGSDIHYQALEDQKLLIIGTGHIGKKLAQHAAVFGLECIGINTSGHPVEGFKETYPLEKLKEILPKATIVVNILPLTDQTKGLFDAKVFEAFDKEALFINVGRGPSVKTSDLIAALDDGQLAFAALDVFEEEPLAKDSPLWEREDVLITSHIAGQTPHFQTKFMDIFLTNLKSYVDKTELEVNEIDLNEGY</sequence>
<dbReference type="Pfam" id="PF02826">
    <property type="entry name" value="2-Hacid_dh_C"/>
    <property type="match status" value="1"/>
</dbReference>
<comment type="similarity">
    <text evidence="1 4">Belongs to the D-isomer specific 2-hydroxyacid dehydrogenase family.</text>
</comment>
<evidence type="ECO:0000313" key="7">
    <source>
        <dbReference type="EMBL" id="BBM15761.1"/>
    </source>
</evidence>
<dbReference type="PANTHER" id="PTHR43333:SF1">
    <property type="entry name" value="D-ISOMER SPECIFIC 2-HYDROXYACID DEHYDROGENASE NAD-BINDING DOMAIN-CONTAINING PROTEIN"/>
    <property type="match status" value="1"/>
</dbReference>
<evidence type="ECO:0000259" key="6">
    <source>
        <dbReference type="Pfam" id="PF02826"/>
    </source>
</evidence>
<keyword evidence="3" id="KW-0520">NAD</keyword>
<dbReference type="EMBL" id="AP019810">
    <property type="protein sequence ID" value="BBM15761.1"/>
    <property type="molecule type" value="Genomic_DNA"/>
</dbReference>
<dbReference type="SUPFAM" id="SSF52283">
    <property type="entry name" value="Formate/glycerate dehydrogenase catalytic domain-like"/>
    <property type="match status" value="1"/>
</dbReference>
<dbReference type="Proteomes" id="UP000509460">
    <property type="component" value="Chromosome"/>
</dbReference>
<proteinExistence type="inferred from homology"/>
<evidence type="ECO:0000256" key="3">
    <source>
        <dbReference type="ARBA" id="ARBA00023027"/>
    </source>
</evidence>
<evidence type="ECO:0000313" key="8">
    <source>
        <dbReference type="Proteomes" id="UP000509460"/>
    </source>
</evidence>
<protein>
    <submittedName>
        <fullName evidence="7">D-isomer specific 2-hydroxyacid dehydrogenase</fullName>
    </submittedName>
</protein>
<dbReference type="InterPro" id="IPR036291">
    <property type="entry name" value="NAD(P)-bd_dom_sf"/>
</dbReference>
<evidence type="ECO:0000256" key="4">
    <source>
        <dbReference type="RuleBase" id="RU003719"/>
    </source>
</evidence>
<dbReference type="GO" id="GO:0051287">
    <property type="term" value="F:NAD binding"/>
    <property type="evidence" value="ECO:0007669"/>
    <property type="project" value="InterPro"/>
</dbReference>
<dbReference type="CDD" id="cd12155">
    <property type="entry name" value="PGDH_1"/>
    <property type="match status" value="1"/>
</dbReference>
<evidence type="ECO:0000256" key="1">
    <source>
        <dbReference type="ARBA" id="ARBA00005854"/>
    </source>
</evidence>
<feature type="domain" description="D-isomer specific 2-hydroxyacid dehydrogenase NAD-binding" evidence="6">
    <location>
        <begin position="106"/>
        <end position="280"/>
    </location>
</feature>
<keyword evidence="2 4" id="KW-0560">Oxidoreductase</keyword>
<evidence type="ECO:0000256" key="2">
    <source>
        <dbReference type="ARBA" id="ARBA00023002"/>
    </source>
</evidence>
<accession>A0AAI8RB74</accession>
<dbReference type="GO" id="GO:0016616">
    <property type="term" value="F:oxidoreductase activity, acting on the CH-OH group of donors, NAD or NADP as acceptor"/>
    <property type="evidence" value="ECO:0007669"/>
    <property type="project" value="InterPro"/>
</dbReference>
<feature type="domain" description="D-isomer specific 2-hydroxyacid dehydrogenase catalytic" evidence="5">
    <location>
        <begin position="17"/>
        <end position="305"/>
    </location>
</feature>
<dbReference type="Gene3D" id="3.40.50.720">
    <property type="entry name" value="NAD(P)-binding Rossmann-like Domain"/>
    <property type="match status" value="2"/>
</dbReference>
<dbReference type="InterPro" id="IPR006139">
    <property type="entry name" value="D-isomer_2_OHA_DH_cat_dom"/>
</dbReference>
<organism evidence="7 8">
    <name type="scientific">Enterococcus mundtii</name>
    <dbReference type="NCBI Taxonomy" id="53346"/>
    <lineage>
        <taxon>Bacteria</taxon>
        <taxon>Bacillati</taxon>
        <taxon>Bacillota</taxon>
        <taxon>Bacilli</taxon>
        <taxon>Lactobacillales</taxon>
        <taxon>Enterococcaceae</taxon>
        <taxon>Enterococcus</taxon>
    </lineage>
</organism>
<reference evidence="7 8" key="1">
    <citation type="submission" date="2019-07" db="EMBL/GenBank/DDBJ databases">
        <title>antibiotic susceptibility of plant-derived lactic acid bacteria.</title>
        <authorList>
            <person name="Sugiyama M."/>
            <person name="Noda M."/>
        </authorList>
    </citation>
    <scope>NUCLEOTIDE SEQUENCE [LARGE SCALE GENOMIC DNA]</scope>
    <source>
        <strain evidence="7 8">15-1A</strain>
    </source>
</reference>
<dbReference type="Pfam" id="PF00389">
    <property type="entry name" value="2-Hacid_dh"/>
    <property type="match status" value="1"/>
</dbReference>
<name>A0AAI8RB74_ENTMU</name>
<dbReference type="AlphaFoldDB" id="A0AAI8RB74"/>
<dbReference type="PANTHER" id="PTHR43333">
    <property type="entry name" value="2-HACID_DH_C DOMAIN-CONTAINING PROTEIN"/>
    <property type="match status" value="1"/>
</dbReference>
<dbReference type="SUPFAM" id="SSF51735">
    <property type="entry name" value="NAD(P)-binding Rossmann-fold domains"/>
    <property type="match status" value="1"/>
</dbReference>
<evidence type="ECO:0000259" key="5">
    <source>
        <dbReference type="Pfam" id="PF00389"/>
    </source>
</evidence>
<gene>
    <name evidence="7" type="ORF">EM151A_2582</name>
</gene>